<evidence type="ECO:0008006" key="4">
    <source>
        <dbReference type="Google" id="ProtNLM"/>
    </source>
</evidence>
<proteinExistence type="predicted"/>
<evidence type="ECO:0000313" key="2">
    <source>
        <dbReference type="EMBL" id="OCK85019.1"/>
    </source>
</evidence>
<name>A0A8E2JJR1_9PEZI</name>
<gene>
    <name evidence="2" type="ORF">K432DRAFT_439641</name>
</gene>
<keyword evidence="3" id="KW-1185">Reference proteome</keyword>
<accession>A0A8E2JJR1</accession>
<dbReference type="EMBL" id="KV744826">
    <property type="protein sequence ID" value="OCK85019.1"/>
    <property type="molecule type" value="Genomic_DNA"/>
</dbReference>
<dbReference type="Proteomes" id="UP000250266">
    <property type="component" value="Unassembled WGS sequence"/>
</dbReference>
<protein>
    <recommendedName>
        <fullName evidence="4">Apple domain-containing protein</fullName>
    </recommendedName>
</protein>
<feature type="region of interest" description="Disordered" evidence="1">
    <location>
        <begin position="1"/>
        <end position="38"/>
    </location>
</feature>
<evidence type="ECO:0000256" key="1">
    <source>
        <dbReference type="SAM" id="MobiDB-lite"/>
    </source>
</evidence>
<organism evidence="2 3">
    <name type="scientific">Lepidopterella palustris CBS 459.81</name>
    <dbReference type="NCBI Taxonomy" id="1314670"/>
    <lineage>
        <taxon>Eukaryota</taxon>
        <taxon>Fungi</taxon>
        <taxon>Dikarya</taxon>
        <taxon>Ascomycota</taxon>
        <taxon>Pezizomycotina</taxon>
        <taxon>Dothideomycetes</taxon>
        <taxon>Pleosporomycetidae</taxon>
        <taxon>Mytilinidiales</taxon>
        <taxon>Argynnaceae</taxon>
        <taxon>Lepidopterella</taxon>
    </lineage>
</organism>
<sequence>MGMAEPRIQSGHAPMSIPLVHKPTTPLSNPKIDTHSSSGAVGGLRRRVFWILCVLGCGRVSGTTMIYTLSTVVPTRITSPTSSTLVSISSTPPTAFTPANPLSTVMTECPLSNSTLYTTTTITPALYLLRQCNANYGGPVAVNGNQEAYNTSECIEMCATWRVTCYGVTWVYAQPQGVGESYCWVHEIELDAGMARWGEEMESAVLVV</sequence>
<reference evidence="2 3" key="1">
    <citation type="journal article" date="2016" name="Nat. Commun.">
        <title>Ectomycorrhizal ecology is imprinted in the genome of the dominant symbiotic fungus Cenococcum geophilum.</title>
        <authorList>
            <consortium name="DOE Joint Genome Institute"/>
            <person name="Peter M."/>
            <person name="Kohler A."/>
            <person name="Ohm R.A."/>
            <person name="Kuo A."/>
            <person name="Krutzmann J."/>
            <person name="Morin E."/>
            <person name="Arend M."/>
            <person name="Barry K.W."/>
            <person name="Binder M."/>
            <person name="Choi C."/>
            <person name="Clum A."/>
            <person name="Copeland A."/>
            <person name="Grisel N."/>
            <person name="Haridas S."/>
            <person name="Kipfer T."/>
            <person name="LaButti K."/>
            <person name="Lindquist E."/>
            <person name="Lipzen A."/>
            <person name="Maire R."/>
            <person name="Meier B."/>
            <person name="Mihaltcheva S."/>
            <person name="Molinier V."/>
            <person name="Murat C."/>
            <person name="Poggeler S."/>
            <person name="Quandt C.A."/>
            <person name="Sperisen C."/>
            <person name="Tritt A."/>
            <person name="Tisserant E."/>
            <person name="Crous P.W."/>
            <person name="Henrissat B."/>
            <person name="Nehls U."/>
            <person name="Egli S."/>
            <person name="Spatafora J.W."/>
            <person name="Grigoriev I.V."/>
            <person name="Martin F.M."/>
        </authorList>
    </citation>
    <scope>NUCLEOTIDE SEQUENCE [LARGE SCALE GENOMIC DNA]</scope>
    <source>
        <strain evidence="2 3">CBS 459.81</strain>
    </source>
</reference>
<dbReference type="AlphaFoldDB" id="A0A8E2JJR1"/>
<evidence type="ECO:0000313" key="3">
    <source>
        <dbReference type="Proteomes" id="UP000250266"/>
    </source>
</evidence>
<dbReference type="OrthoDB" id="3499003at2759"/>